<evidence type="ECO:0000313" key="1">
    <source>
        <dbReference type="EMBL" id="SVA43290.1"/>
    </source>
</evidence>
<proteinExistence type="predicted"/>
<dbReference type="AlphaFoldDB" id="A0A381VSK1"/>
<dbReference type="EMBL" id="UINC01009662">
    <property type="protein sequence ID" value="SVA43290.1"/>
    <property type="molecule type" value="Genomic_DNA"/>
</dbReference>
<reference evidence="1" key="1">
    <citation type="submission" date="2018-05" db="EMBL/GenBank/DDBJ databases">
        <authorList>
            <person name="Lanie J.A."/>
            <person name="Ng W.-L."/>
            <person name="Kazmierczak K.M."/>
            <person name="Andrzejewski T.M."/>
            <person name="Davidsen T.M."/>
            <person name="Wayne K.J."/>
            <person name="Tettelin H."/>
            <person name="Glass J.I."/>
            <person name="Rusch D."/>
            <person name="Podicherti R."/>
            <person name="Tsui H.-C.T."/>
            <person name="Winkler M.E."/>
        </authorList>
    </citation>
    <scope>NUCLEOTIDE SEQUENCE</scope>
</reference>
<organism evidence="1">
    <name type="scientific">marine metagenome</name>
    <dbReference type="NCBI Taxonomy" id="408172"/>
    <lineage>
        <taxon>unclassified sequences</taxon>
        <taxon>metagenomes</taxon>
        <taxon>ecological metagenomes</taxon>
    </lineage>
</organism>
<accession>A0A381VSK1</accession>
<sequence>MDEEDITQLRDLVDSLVERGDSVEGFAMRGTYFEAETHPESHPLLQSMEMLASANDMKLERRILAYQDRNLLQYDITWRGSHTGLIEVASAASEAWTVINSSLNLAPQLDFTFIGSPAPSLEEE</sequence>
<protein>
    <submittedName>
        <fullName evidence="1">Uncharacterized protein</fullName>
    </submittedName>
</protein>
<gene>
    <name evidence="1" type="ORF">METZ01_LOCUS96144</name>
</gene>
<name>A0A381VSK1_9ZZZZ</name>